<evidence type="ECO:0000313" key="3">
    <source>
        <dbReference type="Proteomes" id="UP000245370"/>
    </source>
</evidence>
<proteinExistence type="predicted"/>
<accession>A0A2U2XFX8</accession>
<evidence type="ECO:0000256" key="1">
    <source>
        <dbReference type="SAM" id="SignalP"/>
    </source>
</evidence>
<dbReference type="RefSeq" id="WP_109358723.1">
    <property type="nucleotide sequence ID" value="NZ_QFRJ01000002.1"/>
</dbReference>
<evidence type="ECO:0000313" key="2">
    <source>
        <dbReference type="EMBL" id="PWH86611.1"/>
    </source>
</evidence>
<feature type="chain" id="PRO_5015688763" description="Outer membrane protein beta-barrel domain-containing protein" evidence="1">
    <location>
        <begin position="24"/>
        <end position="249"/>
    </location>
</feature>
<name>A0A2U2XFX8_9FLAO</name>
<comment type="caution">
    <text evidence="2">The sequence shown here is derived from an EMBL/GenBank/DDBJ whole genome shotgun (WGS) entry which is preliminary data.</text>
</comment>
<reference evidence="2 3" key="2">
    <citation type="submission" date="2018-05" db="EMBL/GenBank/DDBJ databases">
        <authorList>
            <person name="Lanie J.A."/>
            <person name="Ng W.-L."/>
            <person name="Kazmierczak K.M."/>
            <person name="Andrzejewski T.M."/>
            <person name="Davidsen T.M."/>
            <person name="Wayne K.J."/>
            <person name="Tettelin H."/>
            <person name="Glass J.I."/>
            <person name="Rusch D."/>
            <person name="Podicherti R."/>
            <person name="Tsui H.-C.T."/>
            <person name="Winkler M.E."/>
        </authorList>
    </citation>
    <scope>NUCLEOTIDE SEQUENCE [LARGE SCALE GENOMIC DNA]</scope>
    <source>
        <strain evidence="2 3">C305</strain>
    </source>
</reference>
<evidence type="ECO:0008006" key="4">
    <source>
        <dbReference type="Google" id="ProtNLM"/>
    </source>
</evidence>
<sequence length="249" mass="28022">MKTTGITFYILVSFFLISNSIQAQFALDAETGALFTGYNDVRIPGDQGTFFSLKDDIQSATTGFIRIRANYTLKKRHTFSLLYAPLKTIGTGKVEKDILFNGKTFLSNTVLASTYKFNSYRLTYRYRIVDRPKFKFGLGFTAKIRDAGIGLSSATLNSIKTNVGFVPIINFRLWYKLTDQFGLVLEGDALAAPQGRAEDIQLAVSYNYSNNFDFRLGYRILEGGADNNEVYNFSLFHYASLGITYTFNP</sequence>
<protein>
    <recommendedName>
        <fullName evidence="4">Outer membrane protein beta-barrel domain-containing protein</fullName>
    </recommendedName>
</protein>
<dbReference type="OrthoDB" id="941853at2"/>
<reference evidence="2 3" key="1">
    <citation type="submission" date="2018-05" db="EMBL/GenBank/DDBJ databases">
        <title>Brumimicrobium oceani sp. nov., isolated from coastal sediment.</title>
        <authorList>
            <person name="Kou Y."/>
        </authorList>
    </citation>
    <scope>NUCLEOTIDE SEQUENCE [LARGE SCALE GENOMIC DNA]</scope>
    <source>
        <strain evidence="2 3">C305</strain>
    </source>
</reference>
<organism evidence="2 3">
    <name type="scientific">Brumimicrobium oceani</name>
    <dbReference type="NCBI Taxonomy" id="2100725"/>
    <lineage>
        <taxon>Bacteria</taxon>
        <taxon>Pseudomonadati</taxon>
        <taxon>Bacteroidota</taxon>
        <taxon>Flavobacteriia</taxon>
        <taxon>Flavobacteriales</taxon>
        <taxon>Crocinitomicaceae</taxon>
        <taxon>Brumimicrobium</taxon>
    </lineage>
</organism>
<dbReference type="Proteomes" id="UP000245370">
    <property type="component" value="Unassembled WGS sequence"/>
</dbReference>
<dbReference type="AlphaFoldDB" id="A0A2U2XFX8"/>
<dbReference type="EMBL" id="QFRJ01000002">
    <property type="protein sequence ID" value="PWH86611.1"/>
    <property type="molecule type" value="Genomic_DNA"/>
</dbReference>
<feature type="signal peptide" evidence="1">
    <location>
        <begin position="1"/>
        <end position="23"/>
    </location>
</feature>
<keyword evidence="1" id="KW-0732">Signal</keyword>
<gene>
    <name evidence="2" type="ORF">DIT68_05085</name>
</gene>
<keyword evidence="3" id="KW-1185">Reference proteome</keyword>